<comment type="caution">
    <text evidence="1">The sequence shown here is derived from an EMBL/GenBank/DDBJ whole genome shotgun (WGS) entry which is preliminary data.</text>
</comment>
<protein>
    <submittedName>
        <fullName evidence="1">Uncharacterized protein</fullName>
    </submittedName>
</protein>
<reference evidence="1" key="1">
    <citation type="journal article" date="2015" name="Nature">
        <title>Complex archaea that bridge the gap between prokaryotes and eukaryotes.</title>
        <authorList>
            <person name="Spang A."/>
            <person name="Saw J.H."/>
            <person name="Jorgensen S.L."/>
            <person name="Zaremba-Niedzwiedzka K."/>
            <person name="Martijn J."/>
            <person name="Lind A.E."/>
            <person name="van Eijk R."/>
            <person name="Schleper C."/>
            <person name="Guy L."/>
            <person name="Ettema T.J."/>
        </authorList>
    </citation>
    <scope>NUCLEOTIDE SEQUENCE</scope>
</reference>
<gene>
    <name evidence="1" type="ORF">LCGC14_0984660</name>
</gene>
<sequence>MRLLANGFTTAATTFAGTTAGAQQGFSTHADYTAAGVAGSKGMTIKKIVAFAGGTTAAAGSSGLLKFRYGRSSDAIISTMILMAPAANDALTSVTVGGGQNIVLDGLNIDAGWFDAETMIISAGVGIFVFGD</sequence>
<accession>A0A0F9QQX3</accession>
<dbReference type="AlphaFoldDB" id="A0A0F9QQX3"/>
<organism evidence="1">
    <name type="scientific">marine sediment metagenome</name>
    <dbReference type="NCBI Taxonomy" id="412755"/>
    <lineage>
        <taxon>unclassified sequences</taxon>
        <taxon>metagenomes</taxon>
        <taxon>ecological metagenomes</taxon>
    </lineage>
</organism>
<evidence type="ECO:0000313" key="1">
    <source>
        <dbReference type="EMBL" id="KKN15581.1"/>
    </source>
</evidence>
<dbReference type="EMBL" id="LAZR01003698">
    <property type="protein sequence ID" value="KKN15581.1"/>
    <property type="molecule type" value="Genomic_DNA"/>
</dbReference>
<name>A0A0F9QQX3_9ZZZZ</name>
<proteinExistence type="predicted"/>